<dbReference type="InterPro" id="IPR009081">
    <property type="entry name" value="PP-bd_ACP"/>
</dbReference>
<dbReference type="GO" id="GO:0031177">
    <property type="term" value="F:phosphopantetheine binding"/>
    <property type="evidence" value="ECO:0007669"/>
    <property type="project" value="InterPro"/>
</dbReference>
<dbReference type="InterPro" id="IPR042099">
    <property type="entry name" value="ANL_N_sf"/>
</dbReference>
<dbReference type="FunFam" id="3.40.50.980:FF:000001">
    <property type="entry name" value="Non-ribosomal peptide synthetase"/>
    <property type="match status" value="6"/>
</dbReference>
<dbReference type="Gene3D" id="3.30.300.30">
    <property type="match status" value="6"/>
</dbReference>
<dbReference type="GO" id="GO:0044550">
    <property type="term" value="P:secondary metabolite biosynthetic process"/>
    <property type="evidence" value="ECO:0007669"/>
    <property type="project" value="UniProtKB-ARBA"/>
</dbReference>
<feature type="domain" description="Carrier" evidence="5">
    <location>
        <begin position="4156"/>
        <end position="4230"/>
    </location>
</feature>
<dbReference type="Pfam" id="PF00550">
    <property type="entry name" value="PP-binding"/>
    <property type="match status" value="6"/>
</dbReference>
<dbReference type="FunFam" id="3.40.50.980:FF:000002">
    <property type="entry name" value="Enterobactin synthetase component F"/>
    <property type="match status" value="1"/>
</dbReference>
<feature type="domain" description="Carrier" evidence="5">
    <location>
        <begin position="6303"/>
        <end position="6377"/>
    </location>
</feature>
<dbReference type="PANTHER" id="PTHR45527">
    <property type="entry name" value="NONRIBOSOMAL PEPTIDE SYNTHETASE"/>
    <property type="match status" value="1"/>
</dbReference>
<organism evidence="6 7">
    <name type="scientific">Xenorhabdus miraniensis</name>
    <dbReference type="NCBI Taxonomy" id="351674"/>
    <lineage>
        <taxon>Bacteria</taxon>
        <taxon>Pseudomonadati</taxon>
        <taxon>Pseudomonadota</taxon>
        <taxon>Gammaproteobacteria</taxon>
        <taxon>Enterobacterales</taxon>
        <taxon>Morganellaceae</taxon>
        <taxon>Xenorhabdus</taxon>
    </lineage>
</organism>
<dbReference type="GO" id="GO:0005737">
    <property type="term" value="C:cytoplasm"/>
    <property type="evidence" value="ECO:0007669"/>
    <property type="project" value="TreeGrafter"/>
</dbReference>
<keyword evidence="7" id="KW-1185">Reference proteome</keyword>
<dbReference type="PROSITE" id="PS00012">
    <property type="entry name" value="PHOSPHOPANTETHEINE"/>
    <property type="match status" value="2"/>
</dbReference>
<dbReference type="Gene3D" id="3.40.50.980">
    <property type="match status" value="10"/>
</dbReference>
<dbReference type="NCBIfam" id="NF004282">
    <property type="entry name" value="PRK05691.1"/>
    <property type="match status" value="10"/>
</dbReference>
<dbReference type="CDD" id="cd05930">
    <property type="entry name" value="A_NRPS"/>
    <property type="match status" value="6"/>
</dbReference>
<dbReference type="FunFam" id="3.30.300.30:FF:000010">
    <property type="entry name" value="Enterobactin synthetase component F"/>
    <property type="match status" value="6"/>
</dbReference>
<dbReference type="SUPFAM" id="SSF56801">
    <property type="entry name" value="Acetyl-CoA synthetase-like"/>
    <property type="match status" value="6"/>
</dbReference>
<dbReference type="InterPro" id="IPR001242">
    <property type="entry name" value="Condensation_dom"/>
</dbReference>
<evidence type="ECO:0000256" key="3">
    <source>
        <dbReference type="ARBA" id="ARBA00022450"/>
    </source>
</evidence>
<evidence type="ECO:0000256" key="2">
    <source>
        <dbReference type="ARBA" id="ARBA00006432"/>
    </source>
</evidence>
<dbReference type="EMBL" id="NITZ01000005">
    <property type="protein sequence ID" value="PHM49485.1"/>
    <property type="molecule type" value="Genomic_DNA"/>
</dbReference>
<gene>
    <name evidence="6" type="ORF">Xmir_01407</name>
</gene>
<dbReference type="FunFam" id="3.40.50.12780:FF:000012">
    <property type="entry name" value="Non-ribosomal peptide synthetase"/>
    <property type="match status" value="6"/>
</dbReference>
<dbReference type="InterPro" id="IPR023213">
    <property type="entry name" value="CAT-like_dom_sf"/>
</dbReference>
<dbReference type="RefSeq" id="WP_099113694.1">
    <property type="nucleotide sequence ID" value="NZ_CAWNQI010000084.1"/>
</dbReference>
<comment type="cofactor">
    <cofactor evidence="1">
        <name>pantetheine 4'-phosphate</name>
        <dbReference type="ChEBI" id="CHEBI:47942"/>
    </cofactor>
</comment>
<feature type="domain" description="Carrier" evidence="5">
    <location>
        <begin position="5214"/>
        <end position="5288"/>
    </location>
</feature>
<dbReference type="InterPro" id="IPR029058">
    <property type="entry name" value="AB_hydrolase_fold"/>
</dbReference>
<evidence type="ECO:0000313" key="7">
    <source>
        <dbReference type="Proteomes" id="UP000221980"/>
    </source>
</evidence>
<dbReference type="InterPro" id="IPR010071">
    <property type="entry name" value="AA_adenyl_dom"/>
</dbReference>
<evidence type="ECO:0000313" key="6">
    <source>
        <dbReference type="EMBL" id="PHM49485.1"/>
    </source>
</evidence>
<dbReference type="InterPro" id="IPR001031">
    <property type="entry name" value="Thioesterase"/>
</dbReference>
<feature type="domain" description="Carrier" evidence="5">
    <location>
        <begin position="3080"/>
        <end position="3154"/>
    </location>
</feature>
<dbReference type="GO" id="GO:0003824">
    <property type="term" value="F:catalytic activity"/>
    <property type="evidence" value="ECO:0007669"/>
    <property type="project" value="InterPro"/>
</dbReference>
<dbReference type="Pfam" id="PF00975">
    <property type="entry name" value="Thioesterase"/>
    <property type="match status" value="1"/>
</dbReference>
<dbReference type="InterPro" id="IPR036736">
    <property type="entry name" value="ACP-like_sf"/>
</dbReference>
<dbReference type="Gene3D" id="3.40.50.1820">
    <property type="entry name" value="alpha/beta hydrolase"/>
    <property type="match status" value="1"/>
</dbReference>
<dbReference type="Gene3D" id="3.40.50.12780">
    <property type="entry name" value="N-terminal domain of ligase-like"/>
    <property type="match status" value="1"/>
</dbReference>
<dbReference type="Gene3D" id="3.30.559.10">
    <property type="entry name" value="Chloramphenicol acetyltransferase-like domain"/>
    <property type="match status" value="6"/>
</dbReference>
<dbReference type="Pfam" id="PF00668">
    <property type="entry name" value="Condensation"/>
    <property type="match status" value="7"/>
</dbReference>
<dbReference type="Gene3D" id="2.30.38.10">
    <property type="entry name" value="Luciferase, Domain 3"/>
    <property type="match status" value="5"/>
</dbReference>
<dbReference type="NCBIfam" id="NF003417">
    <property type="entry name" value="PRK04813.1"/>
    <property type="match status" value="6"/>
</dbReference>
<comment type="similarity">
    <text evidence="2">Belongs to the ATP-dependent AMP-binding enzyme family.</text>
</comment>
<dbReference type="SUPFAM" id="SSF53474">
    <property type="entry name" value="alpha/beta-Hydrolases"/>
    <property type="match status" value="1"/>
</dbReference>
<reference evidence="6 7" key="1">
    <citation type="journal article" date="2017" name="Nat. Microbiol.">
        <title>Natural product diversity associated with the nematode symbionts Photorhabdus and Xenorhabdus.</title>
        <authorList>
            <person name="Tobias N.J."/>
            <person name="Wolff H."/>
            <person name="Djahanschiri B."/>
            <person name="Grundmann F."/>
            <person name="Kronenwerth M."/>
            <person name="Shi Y.M."/>
            <person name="Simonyi S."/>
            <person name="Grun P."/>
            <person name="Shapiro-Ilan D."/>
            <person name="Pidot S.J."/>
            <person name="Stinear T.P."/>
            <person name="Ebersberger I."/>
            <person name="Bode H.B."/>
        </authorList>
    </citation>
    <scope>NUCLEOTIDE SEQUENCE [LARGE SCALE GENOMIC DNA]</scope>
    <source>
        <strain evidence="6 7">DSM 17902</strain>
    </source>
</reference>
<dbReference type="OrthoDB" id="9757559at2"/>
<dbReference type="PROSITE" id="PS00455">
    <property type="entry name" value="AMP_BINDING"/>
    <property type="match status" value="6"/>
</dbReference>
<proteinExistence type="inferred from homology"/>
<dbReference type="InterPro" id="IPR025110">
    <property type="entry name" value="AMP-bd_C"/>
</dbReference>
<accession>A0A2D0JT37</accession>
<dbReference type="Gene3D" id="1.10.1200.10">
    <property type="entry name" value="ACP-like"/>
    <property type="match status" value="6"/>
</dbReference>
<keyword evidence="4" id="KW-0597">Phosphoprotein</keyword>
<dbReference type="InterPro" id="IPR000873">
    <property type="entry name" value="AMP-dep_synth/lig_dom"/>
</dbReference>
<dbReference type="SMART" id="SM00823">
    <property type="entry name" value="PKS_PP"/>
    <property type="match status" value="3"/>
</dbReference>
<sequence>MKNDKVMTLPTKCEKASLSTSQEQKESFHHIKGHSENHHISVSYRLVGNLNIDLFQQALNALSVRHDILCSTWIENNSLPVVDFVNEDISFPLVISDLRTVDEQEKRVDQIIDEIINIPFDFTRGSLLRAALVLLNNDEYIFLLNQHPVISDYCSVSVLIHELCVIYNDLLNHRAVSLPPATRHATPATYPRLNNLSPKGDICAFTLDKDLTSQLKQISQKYGITLLVTVMTAWAIVLNRLSGQDSVVIGTPLANKNITEPLANILPIRIDIDDDTTIEELLAQVSHTMINAQDNQDMPFEHLVETINTESRVAYPSVFQAVINWLNCFESECEFEGIKTSPIDYYSNIAKIDLELFMYHRDGEIIGGINYATALFDKQVIERQLNYFVIALRTIAKNMVQRVKDIDILSADERALLLNQWNDTAGDYPSEHCIHELLEWQAIKTPQAPALVFNDHILSYAELNQQANQLAHRLIAEGVIPDSRVAICVDRTPLMVIGLLAILKAGGAYVPLDPNYPAARLHYILDDADPVLLLQDEVGANKLHGISVAKKRLDINAVLAEDVELSAENPCVIGLSSRNLAYIIYTSGSTGNPKGVQNEHRSVMNRLYWIQQTYHLTPDDVVLQKTTFSFDVSVWELFCSFISGAKMVLATTAQQKNLSLLVELINQEKVTTLHFVSSVLTAFLKESDVAHCVTLKHLFCSGEALHPITVKHCQALMPWVSIYNLYGPTEAAIDVTYWHCPDNFDGQVVPIGKPITNSRIYLLDAQQRPVPLGAVGELYIGGVGVARGYLNQPELTAERFLADPFHSEPDARMYRSGDLARYDHDGNIEYLGRNDHQVKIRGFRIELGEIETALETHPVVQQAAVIAYEGIGGDKRLVAYVVLVQGNESDQTAGMLRQHLLSALPDYMVPAAFVVMAHFPLTPNGKLDRKALPEPDSTAYQRQYYQSPQGETENLLAEMWSQLLGINNISRFDNFFTLGGHSLLIVQLMGLLREKNYTVQSGALFSKPILAEQAVLLIKIDDTFAIPPNLIGMECERITPEMLPLIDIGQADIDRLISQIPDGVTNIQDIYALSPLQDGILFHHLLAEEGDPYLLTRQIVFANRFLLDRYLAALQQVVDRHDILRTVFIWQGLSVPAQVVLRQVTLSVIELTLDPADGPVYDQLDQHFNQSHYRLDLGQAPLLHLAIAQETDGRWIALQLQHHLIGDHVTMEMMNSEVRAYLAGQGDKLPASAPFRNLVAQARLGVSQTEHTHFFTGMLAEVVEPTLSFGVAEVHHDGSQTTESHRRLAPELNERLRCQAKHLGVSLAALCHLAWAQVVSRTSGQEQVVFGTLLFGRMQVEEGSGSGMGLFINTLPLRLDIGEASVRDSVQETHKRLAELLAHEHASLALAQRCSGVASGMPLFNTLLNYRYSLLPEVSGDVLNGIEFFGEQERTNYPFALSVDDFGDALGLTAQVVHPFDPVRICGYMQQALESLVEALEQSPDMPIRALEILPETERTLLLTTWNATETAYPEQLCVHQLFEQQVEKTPDATALVYQAQTLSYTELNARANRLAHQLITLGVEPDQRVAICVTRSPAMVIGLLAVLKAGGAYVPLDPTYPGERLTHILADAAPAILLADNAGCIALGDEALADLIVLDPNSQPALPDNNPQIPALTSRHLAYVIYTSGSTGRPKGVMVEHGSLLNLHGALTQRVFTNSPVPYRVSLNASISFDAALQNLLGLLNGYTLVIVPQAVRADSVAFLQFLTTADLDVLDCTPMQLEMLLAAGLYQHKKALILLVGGEAISPQTWQAVASIPQLTAYNVYGPTECTVDATLARIEPDQLYPTMGRPLDNTRLYLLDNAGYPVPLGAVGELYISGAGVARGYLNQPELTAERFLSDPFSGKPDARMYRTGDLARYRPDGNLEFLGRNDQQVKIRGFRIEPGEIEARLTEYPTVSEAVVMTQGEGQDRRLVAYVAAPVDDRLINHLRVHLSKMLPDYMVPAAFVRLDALPLTPNGKLDRQALPAPDEKAFARQAYEAPQGEMEITLAVIWRELLGIEQIGRYDSFFALGGHSLLAVRMMNRIAALGIELPLSTLFKSPTLAGFAEVIETRFNERDNRRPAILPIPRDGQLPLSFSQQRLWFLAQFEEISQTYHIPMALRLRGQLNLDIWQQALDALFTRHEALRSVFVSIDGQPQVELLPTDSSLPIRKYDLRKVPDVDEQLGRLCAQETEAPFNLVCGPLIRASLIQLADDDYIFLLTQHHIVSDGWSVDVLMRELNTCYVAFLAGQPNPLPPLTVQYPDYAAWQRQWFSVERLQSQSDYWRTALAGVPVLLDLPTDRPRPSEQSFAGDRVPVVLEPILTTALKRLSEQQGTTLFMTLLSAWAIVLARLSGQEEVVIGTPSAGRNQQAVESLIGFFVNTLALRVDLSGAPHAAELLARVKQTALAAQEHQDLPFEQVVEIVQPSRQLSHTPLFQVMFAWQNNERTGWELPGLAVSPADVLLNTAKFDLELNLFEEGGRIVGALHYATALFDKPTIERQVGYLHAVLQAMVADLQQPVGKMAMLAPAERRLLLETWNGTATSYPDPLCIHQVFEQQAGKTPEATALVYEEQTFSYAALNARANRLAHQLMALGVTPDQRVAICVTRSPAMIIGLLAVLKAGGAYVPLDPDYPEERLAHILTDAAPVILLADPVGRAALGEDTIAARMVLDPNVLPDWPDTNPQVPALTARHLAYVIYTSGSTGTPKGVMVEHRQLVHQITALSAKWTFTTSDRVLQFCNPCFDVSVSEIFSALANGSALVLRTDQWTFSAPEFWRLCESYKITYMTTPVQFWRIIADIGESNVYNELKVICIGGETIPHHELERWLSVRRQHPVLANCYGPTETTIITTIFCMNETGGQANTIGRPLPNMRVYLLDAYGQPVPLGAVGELYIGGAGVARGYLNRPELTAERFLTDPFSDEPGARMYRSGDLARYRPDGNLVFVGRNDQQVKIRGFRVEPGEIEARLEEHPLVSEALVVAFDGGQDKRLVAYVVAQADEALSHRLYTYLSAILPDYMVPTAFVCLPAFPLTPNGKLDRQALPVPGEKALVRQIYEAPQGEMEIALASIWRNLLGIEQVSRHDNFFALGGHSLLAIRMIERLHNLGRTLAVRDLFQTPVLSGLAQTLKLHQTMVVPPNVITPATTALTSAMLPLIDLTQPEIDHIIRQVPGGLANIQDIYALSPLQDGILFHHLLEDEGDPYLLVNQMIFSDQILLNRYLEAVQWVVNRHDILRTAFLWQSLSVPVQVVWRQASLSVTELTLDPADGPISEQLAHRFDSYHYRLDLNQAPLLRFVVTQETDGRWRVLELLHHLIGDHTTLEVMNREVQAYLAGQGDSLPAPVPFRNLVAQARLGISQMEHTRFFTDMLIGVSEPTLLFGIKKIDVKKTHQDASQITQSHRMLPSTLNDRLRNQARLLGASLATLCHVALGQILSRISGQQNVVFGTVLFGRMQAGEGVDSGMGLFINTLPLKLDIDETSVRSSVQAAHSRLAELLEHEHASLALAQRCSEVASGTPLFNMLLNYRHNTPVASTDNILKGVEFLDGQERTNYPFVLSIEDFGDALGLTAQAIQPFNPGWICGYMQQALESLVEALEQAPDRPIRALEILPETERTLLLKTWNATETAYPEQLCIHQLFEQQVEKTPDAPALIYEGQTFSYAELNANANRLAHELIALGVGPDQQVVICMTRSPAMIMSVLAVLKAGGAYVPLDLAYPEARLRHILHEVAPSVVLADKTGHIALGETALGGMVILDPNTLVDQPDSNPTVPTLTSRHLAYVIYTSGSTGTPKGVMVEHRGLVNLIQEKIIQFGISIESRVLQFAALGFDASIWEMMMALVSGASLVIAIDTIRQDPRRLWHYLEQQAITHTYLPPALLQDGADLPELTIKPTVILGGEAPSALLLQALCDRVTLFNVYGPTEITVCATTWHCPSDYTGTEVPIGRPIANTQIYLLDVHGQPVPLGAVGELYIGGTGVARGYLNRPELTVERFLVNPFSNEPDARMYRTGDLARYLPDGNLVFVGRNDQQVKIRSFRIEPGEIAVRLIEYPAVRDAVVLALGDGYDKRLVAYVVAEPDDGLVNNLRAHLSAILPDYMVPAAFVRLDAFPLTPNGKLDRQALSAPDEKAFAHQVYEAPQGEMEIALAAVWRELLGIEQVSRHDNFFALGGHSLLAVRMMNRITALSVELPLSMLFESPSLIAFAEAISTRLNKKESIQPVIVPISREHELPLSFAQQRLWFLAQIENIGDTYHIPMALHLRGQINIAVWQQALNSLFARHEALRSVFVSVEGQPQVKLLASDSGMPLVQHDLREIPDAGTMLERLSTEEIYTPFDLSRGPLIRACLIRLADNEYQFLLTQHHIVSDGWSVSVLMRELSTLYAAFLAGQPNPLPPLTIQYPDYAAWQRQWFSVERLQSQSDYWRTALAGVPVLLDLPTDRPRPSEQSFAGDRVPVVLEAALTTALKRLSEQQGTTLFMTLLSAWAIVLARLSGQEEVVIGTPSAGRNQQAVESLIGFFVNTLALRVDLSGDPHAAELLARVKQTALAAQEHQDLPFEQVVEIVQPSRQLAHTPLFQVMFAWQNNEHTGWALPGLAVSPADILLHTAKFDLELNLFEEGGQIVGALHYATALFDKPAIERQVGYLHAVLQAMVADLQQPVGKMAMLAPAERRLLLETWNGTATSYPDPLCIHQVFELQAGKTPEATALVYEEQTFSYAALNARANRLAHQLMALGVTPDQRVAICVTRSPAMIIGLLAILKAGGAYVPLDPDYPGERLAHILTDAAPVILLADPIGRAALGEKVIAAGMVLDPNVLPDRPDTNPQVPALTSRHLAYVIYTSGSTGTPKGVMVEHRQLVHQITALNMKWVFTASDRVLQFCNPCFDVSVSEIFSALANGSALILRTDQWTFSAQEFWRLCESYKITYMAIPVQFWRVIADIGESHIYQELRVICIGGEMMPHHELERWLSVRRQHPVLANCYGPTETTIITTIFCMNDTGGQSNTIGRPLPNMRVYLLDAYGQPVPLGAVGELYIGGTGVARGYLNRPELTAERFLTDPFSNEPDARLYRSGDLARYLPDGNLVFVGRNDQQVKIRGFRVEPGEIETRLEEHPLVSEALVVAFDGGQDKRLVAYVVAQADEALSHRLYTDLSAILPDYMVPTAFVRLDAFPLTPNGKRDRQALPVPDNKALVNQVYEAPKGERETALAVIWRELLGIEQVSRHDNFFALGGHSLLAIRMIERLHNLGLTLAVRDLFQSPVLSELAQTLKLYQSVEVPPNVITPATTALTPAMLPLIDLTQPEIDHIIRQVPGGLTNIQDIYALSPLQDGILFHHLLADEGDAYLLMTQQAFANRALLDRYLAAVQWVVNRHDILRTAFLWQGLSVPVQVVWRQASLSVTELSLDPADGPASEQLAQRFNPRHYRLDLRQAPLLRFIVVREKVVRENIIAREETDDRWILLGLQHHLIGDHTTLDVMNREVQAYLAGQKDGLPAPVPFRRLIAQARMGVNQEEHTRFFTDMLAEVKEPTLPFGLMEVYRNDFQVKECHQMLISTLNERLRNQAKDLNVSLAALCHVAWAQVLSRTSGQQNVVFGTVLFGRMAVGEGTDSGMGMFINTLPLRLDMDATSVQESVQVAHKRLAGLLEHEHASLALAQRCSGVQGEIPLFSALLNYRHNVLPTMSDGIVNDIEFLGAQEGTNYPLVLSVEDFGHALGLTVEVVQPYSPEQIVSYMQQALESLVEALEQHPETSIQTLEILPEIERKQLLETWNPTATEYPDALCIHQLFEQQVEKTPDATALVYQAQTLSYAELNARANRLAHQLIALGVEPDQRVAICVTRSPAMVVGILAVLKAGGAYVPLDPTYPGERLAHMLKDAAPSVVLVDKVGRAVLGDNALTGLITFDPNTLPVQPDTNPLISALTPHHLAYVIYTSGSTGIPKGVMVEHQAVYQRILGFNETYAVTAQDRVLQFSSFAFDASIEEFFLSLCNGAILVMRNDSWLASIQAFISLARQYHITVMSLPTLFWSELTTRDKTLPLPDCLRLIIIGGEAVKKRAIQDWFVHKTHRPQLLNTYGPTENTVIATYHEIISPENDCLIGRPISNTCIYLLDKFRQPVPLGCTGEMYIGGVGVARGYLNQPKLTAERFLSDPFSHKPDARMYRTGDLARYRPDGNLEFLGRNDHQVKIRGFRIEPGEIEARLTEYPAVSEAVVLALGEGQEQRLVAYVVTEPDDGLIHRLRTYVSAILPDYMVPAAFVRLEALPLTPTGKLDRRALAVPGEEAFVRQAYETPQGEIEIALAAIWCELLGIEKVGRHDNFFALGGHSLLAMRMMNLTAKRGLFCTLNALFQFPVLSELAAKIMSDWLSQPQHSATSVRSDGTQLPLFFVPSGIGDYSYAFGLTELMQSGYPIYALPWPSVNEEWIPTMEMLATRLIAFMKTVQPEGPYRICGYSSGGVLAYAIAQQLLNSGDEVDFLGLIDTFSPHCFRKLTTQLKQEFLTELARQSGNEHSTAISALYPQTDELNWVQLIEFAQQLGLYPPNLCSDLVAKHMEQRENYARTVKDYVPETLTVTLHQFYATEPSSLMPIVTDSEQEYLTIDRSLGWSEVMPASLLRLIAVPGNHSSLFENKENRIVLAQVLNTALASNDYT</sequence>
<dbReference type="Proteomes" id="UP000221980">
    <property type="component" value="Unassembled WGS sequence"/>
</dbReference>
<keyword evidence="3" id="KW-0596">Phosphopantetheine</keyword>
<dbReference type="CDD" id="cd19544">
    <property type="entry name" value="E-C_NRPS"/>
    <property type="match status" value="3"/>
</dbReference>
<dbReference type="InterPro" id="IPR006162">
    <property type="entry name" value="Ppantetheine_attach_site"/>
</dbReference>
<dbReference type="FunFam" id="2.30.38.10:FF:000001">
    <property type="entry name" value="Non-ribosomal peptide synthetase PvdI"/>
    <property type="match status" value="6"/>
</dbReference>
<dbReference type="InterPro" id="IPR020845">
    <property type="entry name" value="AMP-binding_CS"/>
</dbReference>
<feature type="domain" description="Carrier" evidence="5">
    <location>
        <begin position="947"/>
        <end position="1021"/>
    </location>
</feature>
<dbReference type="FunFam" id="3.30.559.10:FF:000012">
    <property type="entry name" value="Non-ribosomal peptide synthetase"/>
    <property type="match status" value="1"/>
</dbReference>
<dbReference type="CDD" id="cd19531">
    <property type="entry name" value="LCL_NRPS-like"/>
    <property type="match status" value="2"/>
</dbReference>
<dbReference type="PROSITE" id="PS50075">
    <property type="entry name" value="CARRIER"/>
    <property type="match status" value="6"/>
</dbReference>
<dbReference type="InterPro" id="IPR045851">
    <property type="entry name" value="AMP-bd_C_sf"/>
</dbReference>
<evidence type="ECO:0000259" key="5">
    <source>
        <dbReference type="PROSITE" id="PS50075"/>
    </source>
</evidence>
<comment type="caution">
    <text evidence="6">The sequence shown here is derived from an EMBL/GenBank/DDBJ whole genome shotgun (WGS) entry which is preliminary data.</text>
</comment>
<protein>
    <submittedName>
        <fullName evidence="6">Amino acid adenylation</fullName>
    </submittedName>
</protein>
<dbReference type="GO" id="GO:0043041">
    <property type="term" value="P:amino acid activation for nonribosomal peptide biosynthetic process"/>
    <property type="evidence" value="ECO:0007669"/>
    <property type="project" value="TreeGrafter"/>
</dbReference>
<dbReference type="InterPro" id="IPR020806">
    <property type="entry name" value="PKS_PP-bd"/>
</dbReference>
<dbReference type="SUPFAM" id="SSF52777">
    <property type="entry name" value="CoA-dependent acyltransferases"/>
    <property type="match status" value="12"/>
</dbReference>
<evidence type="ECO:0000256" key="1">
    <source>
        <dbReference type="ARBA" id="ARBA00001957"/>
    </source>
</evidence>
<dbReference type="SUPFAM" id="SSF47336">
    <property type="entry name" value="ACP-like"/>
    <property type="match status" value="6"/>
</dbReference>
<dbReference type="FunFam" id="1.10.1200.10:FF:000005">
    <property type="entry name" value="Nonribosomal peptide synthetase 1"/>
    <property type="match status" value="5"/>
</dbReference>
<feature type="domain" description="Carrier" evidence="5">
    <location>
        <begin position="2022"/>
        <end position="2096"/>
    </location>
</feature>
<dbReference type="PANTHER" id="PTHR45527:SF1">
    <property type="entry name" value="FATTY ACID SYNTHASE"/>
    <property type="match status" value="1"/>
</dbReference>
<dbReference type="NCBIfam" id="TIGR01733">
    <property type="entry name" value="AA-adenyl-dom"/>
    <property type="match status" value="6"/>
</dbReference>
<dbReference type="Gene3D" id="3.30.559.30">
    <property type="entry name" value="Nonribosomal peptide synthetase, condensation domain"/>
    <property type="match status" value="6"/>
</dbReference>
<evidence type="ECO:0000256" key="4">
    <source>
        <dbReference type="ARBA" id="ARBA00022553"/>
    </source>
</evidence>
<dbReference type="Pfam" id="PF13193">
    <property type="entry name" value="AMP-binding_C"/>
    <property type="match status" value="6"/>
</dbReference>
<dbReference type="Pfam" id="PF00501">
    <property type="entry name" value="AMP-binding"/>
    <property type="match status" value="6"/>
</dbReference>
<name>A0A2D0JT37_9GAMM</name>